<protein>
    <recommendedName>
        <fullName evidence="2">MTTase N-terminal domain-containing protein</fullName>
    </recommendedName>
</protein>
<dbReference type="PANTHER" id="PTHR11918:SF45">
    <property type="entry name" value="THREONYLCARBAMOYLADENOSINE TRNA METHYLTHIOTRANSFERASE"/>
    <property type="match status" value="1"/>
</dbReference>
<dbReference type="PROSITE" id="PS51449">
    <property type="entry name" value="MTTASE_N"/>
    <property type="match status" value="1"/>
</dbReference>
<reference evidence="3" key="1">
    <citation type="journal article" date="2015" name="Nature">
        <title>Complex archaea that bridge the gap between prokaryotes and eukaryotes.</title>
        <authorList>
            <person name="Spang A."/>
            <person name="Saw J.H."/>
            <person name="Jorgensen S.L."/>
            <person name="Zaremba-Niedzwiedzka K."/>
            <person name="Martijn J."/>
            <person name="Lind A.E."/>
            <person name="van Eijk R."/>
            <person name="Schleper C."/>
            <person name="Guy L."/>
            <person name="Ettema T.J."/>
        </authorList>
    </citation>
    <scope>NUCLEOTIDE SEQUENCE</scope>
</reference>
<evidence type="ECO:0000256" key="1">
    <source>
        <dbReference type="ARBA" id="ARBA00022679"/>
    </source>
</evidence>
<dbReference type="AlphaFoldDB" id="A0A0F8ZUU8"/>
<feature type="domain" description="MTTase N-terminal" evidence="2">
    <location>
        <begin position="63"/>
        <end position="173"/>
    </location>
</feature>
<dbReference type="GO" id="GO:0046872">
    <property type="term" value="F:metal ion binding"/>
    <property type="evidence" value="ECO:0007669"/>
    <property type="project" value="UniProtKB-KW"/>
</dbReference>
<proteinExistence type="predicted"/>
<name>A0A0F8ZUU8_9ZZZZ</name>
<accession>A0A0F8ZUU8</accession>
<feature type="non-terminal residue" evidence="3">
    <location>
        <position position="245"/>
    </location>
</feature>
<keyword evidence="1" id="KW-0808">Transferase</keyword>
<dbReference type="GO" id="GO:0035598">
    <property type="term" value="F:tRNA (N(6)-L-threonylcarbamoyladenosine(37)-C(2))-methylthiotransferase activity"/>
    <property type="evidence" value="ECO:0007669"/>
    <property type="project" value="TreeGrafter"/>
</dbReference>
<dbReference type="InterPro" id="IPR038135">
    <property type="entry name" value="Methylthiotransferase_N_sf"/>
</dbReference>
<dbReference type="GO" id="GO:0051539">
    <property type="term" value="F:4 iron, 4 sulfur cluster binding"/>
    <property type="evidence" value="ECO:0007669"/>
    <property type="project" value="UniProtKB-KW"/>
</dbReference>
<gene>
    <name evidence="3" type="ORF">LCGC14_2730410</name>
</gene>
<dbReference type="EMBL" id="LAZR01049412">
    <property type="protein sequence ID" value="KKK89705.1"/>
    <property type="molecule type" value="Genomic_DNA"/>
</dbReference>
<dbReference type="PANTHER" id="PTHR11918">
    <property type="entry name" value="RADICAL SAM PROTEINS"/>
    <property type="match status" value="1"/>
</dbReference>
<comment type="caution">
    <text evidence="3">The sequence shown here is derived from an EMBL/GenBank/DDBJ whole genome shotgun (WGS) entry which is preliminary data.</text>
</comment>
<dbReference type="InterPro" id="IPR013848">
    <property type="entry name" value="Methylthiotransferase_N"/>
</dbReference>
<dbReference type="Gene3D" id="3.40.50.12160">
    <property type="entry name" value="Methylthiotransferase, N-terminal domain"/>
    <property type="match status" value="1"/>
</dbReference>
<evidence type="ECO:0000313" key="3">
    <source>
        <dbReference type="EMBL" id="KKK89705.1"/>
    </source>
</evidence>
<evidence type="ECO:0000259" key="2">
    <source>
        <dbReference type="PROSITE" id="PS51449"/>
    </source>
</evidence>
<dbReference type="Pfam" id="PF00919">
    <property type="entry name" value="UPF0004"/>
    <property type="match status" value="1"/>
</dbReference>
<sequence>MFDVIETDDLDLIPAGPQSQSLQGIISHIYRPYSSYTRCHIYLLLKANYRNYIFRLLLYHIMKTFAIHTLGCKVNQYESQQIGQLLAEFGLIFAPAGTCADLVVINTCCVTSIASSKSRQSIRKAQKLHPSAAIVIAGCLPAGDADEMSNIDGNVHVVAEKDDLAKSIEALITSSNAGLAACDTKSDTTLTVSENINKNPQIGPNHSRTNSPPEIKHKAALRPLKFYSGQSRAFLKVQDGCDGYC</sequence>
<organism evidence="3">
    <name type="scientific">marine sediment metagenome</name>
    <dbReference type="NCBI Taxonomy" id="412755"/>
    <lineage>
        <taxon>unclassified sequences</taxon>
        <taxon>metagenomes</taxon>
        <taxon>ecological metagenomes</taxon>
    </lineage>
</organism>